<evidence type="ECO:0000256" key="2">
    <source>
        <dbReference type="SAM" id="Phobius"/>
    </source>
</evidence>
<reference evidence="3 4" key="1">
    <citation type="submission" date="2017-03" db="EMBL/GenBank/DDBJ databases">
        <title>Genomes of endolithic fungi from Antarctica.</title>
        <authorList>
            <person name="Coleine C."/>
            <person name="Masonjones S."/>
            <person name="Stajich J.E."/>
        </authorList>
    </citation>
    <scope>NUCLEOTIDE SEQUENCE [LARGE SCALE GENOMIC DNA]</scope>
    <source>
        <strain evidence="3 4">CCFEE 6314</strain>
    </source>
</reference>
<evidence type="ECO:0000313" key="3">
    <source>
        <dbReference type="EMBL" id="RVX69350.1"/>
    </source>
</evidence>
<keyword evidence="2" id="KW-1133">Transmembrane helix</keyword>
<accession>A0A438N0W0</accession>
<evidence type="ECO:0000313" key="4">
    <source>
        <dbReference type="Proteomes" id="UP000288859"/>
    </source>
</evidence>
<evidence type="ECO:0000256" key="1">
    <source>
        <dbReference type="SAM" id="MobiDB-lite"/>
    </source>
</evidence>
<sequence>MRLPFCSRGIHTSSVRHLHSSCSRRAAIPSPKNAPKRSPSKLPSPPIPSRRPPSPASRLRNEDVAKDHYAQKLLSAGTTILYRAPSHAGMLCASYFFGASGIGMALAMTYLDDAWRVDKNPSLNNKVKLAWKVGIAFCAMAGGLSLVRPLHMVRSIDLISRQGSPKLLIQVRRPLPFLAPRQYTVAPFAVNAENTFVRPIEEPKFIADTSPTSNPFVLVARAFSKAAFYVFISVRKFASQDGIMKVNFEHQGKKRSCQLDTSGKFLHSGNELVFLLNREPDF</sequence>
<dbReference type="OrthoDB" id="4140442at2759"/>
<keyword evidence="2" id="KW-0812">Transmembrane</keyword>
<keyword evidence="2" id="KW-0472">Membrane</keyword>
<dbReference type="AlphaFoldDB" id="A0A438N0W0"/>
<gene>
    <name evidence="3" type="ORF">B0A52_06945</name>
</gene>
<proteinExistence type="predicted"/>
<feature type="transmembrane region" description="Helical" evidence="2">
    <location>
        <begin position="88"/>
        <end position="109"/>
    </location>
</feature>
<protein>
    <submittedName>
        <fullName evidence="3">Uncharacterized protein</fullName>
    </submittedName>
</protein>
<dbReference type="VEuPathDB" id="FungiDB:PV10_05439"/>
<organism evidence="3 4">
    <name type="scientific">Exophiala mesophila</name>
    <name type="common">Black yeast-like fungus</name>
    <dbReference type="NCBI Taxonomy" id="212818"/>
    <lineage>
        <taxon>Eukaryota</taxon>
        <taxon>Fungi</taxon>
        <taxon>Dikarya</taxon>
        <taxon>Ascomycota</taxon>
        <taxon>Pezizomycotina</taxon>
        <taxon>Eurotiomycetes</taxon>
        <taxon>Chaetothyriomycetidae</taxon>
        <taxon>Chaetothyriales</taxon>
        <taxon>Herpotrichiellaceae</taxon>
        <taxon>Exophiala</taxon>
    </lineage>
</organism>
<feature type="region of interest" description="Disordered" evidence="1">
    <location>
        <begin position="21"/>
        <end position="61"/>
    </location>
</feature>
<feature type="transmembrane region" description="Helical" evidence="2">
    <location>
        <begin position="129"/>
        <end position="147"/>
    </location>
</feature>
<dbReference type="EMBL" id="NAJM01000030">
    <property type="protein sequence ID" value="RVX69350.1"/>
    <property type="molecule type" value="Genomic_DNA"/>
</dbReference>
<name>A0A438N0W0_EXOME</name>
<dbReference type="Proteomes" id="UP000288859">
    <property type="component" value="Unassembled WGS sequence"/>
</dbReference>
<feature type="compositionally biased region" description="Pro residues" evidence="1">
    <location>
        <begin position="42"/>
        <end position="55"/>
    </location>
</feature>
<comment type="caution">
    <text evidence="3">The sequence shown here is derived from an EMBL/GenBank/DDBJ whole genome shotgun (WGS) entry which is preliminary data.</text>
</comment>